<evidence type="ECO:0000256" key="1">
    <source>
        <dbReference type="SAM" id="MobiDB-lite"/>
    </source>
</evidence>
<reference evidence="2 3" key="1">
    <citation type="journal article" date="2023" name="Elife">
        <title>Identification of key yeast species and microbe-microbe interactions impacting larval growth of Drosophila in the wild.</title>
        <authorList>
            <person name="Mure A."/>
            <person name="Sugiura Y."/>
            <person name="Maeda R."/>
            <person name="Honda K."/>
            <person name="Sakurai N."/>
            <person name="Takahashi Y."/>
            <person name="Watada M."/>
            <person name="Katoh T."/>
            <person name="Gotoh A."/>
            <person name="Gotoh Y."/>
            <person name="Taniguchi I."/>
            <person name="Nakamura K."/>
            <person name="Hayashi T."/>
            <person name="Katayama T."/>
            <person name="Uemura T."/>
            <person name="Hattori Y."/>
        </authorList>
    </citation>
    <scope>NUCLEOTIDE SEQUENCE [LARGE SCALE GENOMIC DNA]</scope>
    <source>
        <strain evidence="2 3">PK-24</strain>
    </source>
</reference>
<dbReference type="InterPro" id="IPR007147">
    <property type="entry name" value="TF_Vhr"/>
</dbReference>
<organism evidence="2 3">
    <name type="scientific">Pichia kluyveri</name>
    <name type="common">Yeast</name>
    <dbReference type="NCBI Taxonomy" id="36015"/>
    <lineage>
        <taxon>Eukaryota</taxon>
        <taxon>Fungi</taxon>
        <taxon>Dikarya</taxon>
        <taxon>Ascomycota</taxon>
        <taxon>Saccharomycotina</taxon>
        <taxon>Pichiomycetes</taxon>
        <taxon>Pichiales</taxon>
        <taxon>Pichiaceae</taxon>
        <taxon>Pichia</taxon>
    </lineage>
</organism>
<evidence type="ECO:0000313" key="2">
    <source>
        <dbReference type="EMBL" id="GMM47092.1"/>
    </source>
</evidence>
<proteinExistence type="predicted"/>
<feature type="region of interest" description="Disordered" evidence="1">
    <location>
        <begin position="368"/>
        <end position="408"/>
    </location>
</feature>
<sequence>MDKDKSVGNSTSIIRKRLNFTDESLWKQFSSRRLQLVESLSLSCKKASEQDDEIKMCANTLLHEFNFNEKYLPDFDKLVRFAIQSVRRNKKRSQKRLANKLNIEIDNDNDNDSGIDLENYYNFNDEERIHEKEKEKEKENIPIKKVKVENNDFDDLINNDNNNKQIDIDSKIALNNLTSPIIPTDSDKLPSLKKLNEISEFNQSSKIILHAIKTSKTCFEISKNNNNNNNIDNNNLKNYDLLEEFGSNCITTAVLFTLEKWFDHLLPDSSSYIKLRLKSDLTLSLIIKNLDQSSIEVNSLNNYVASQLFKKLIGGCVKDFGFNLILNPLCDIFHSIILKDYPIIKKDEKWKSNSSSTTSINYFDEKSLSSSTTNTNININTSTATTSSSKDRKTKQETPDYPLSTAHIPIPPPSDNNINLNSISIYNTNTNTKNSSPIDENDIQLKHQLPVLRSKQYINIIIKFKEKELKFRYSNDSNAPPTILELIMNCKQAFGIINATKLLNLKDIKSNSIIKNDHQLEKLLNLLSILNNDSMNIELILELIYSNSTQGFLNLNHDNENIVKIDNPPPPKLKSNDLNSDSKNKKSSDSLISRYLPPPRPIRSDPTQRGPFLNFQPLL</sequence>
<dbReference type="Pfam" id="PF04001">
    <property type="entry name" value="Vhr1"/>
    <property type="match status" value="1"/>
</dbReference>
<gene>
    <name evidence="2" type="ORF">DAPK24_036670</name>
</gene>
<accession>A0AAV5R800</accession>
<feature type="compositionally biased region" description="Low complexity" evidence="1">
    <location>
        <begin position="369"/>
        <end position="388"/>
    </location>
</feature>
<dbReference type="GO" id="GO:0004525">
    <property type="term" value="F:ribonuclease III activity"/>
    <property type="evidence" value="ECO:0007669"/>
    <property type="project" value="InterPro"/>
</dbReference>
<evidence type="ECO:0000313" key="3">
    <source>
        <dbReference type="Proteomes" id="UP001378960"/>
    </source>
</evidence>
<protein>
    <submittedName>
        <fullName evidence="2">Vhr2 protein</fullName>
    </submittedName>
</protein>
<keyword evidence="3" id="KW-1185">Reference proteome</keyword>
<dbReference type="AlphaFoldDB" id="A0AAV5R800"/>
<comment type="caution">
    <text evidence="2">The sequence shown here is derived from an EMBL/GenBank/DDBJ whole genome shotgun (WGS) entry which is preliminary data.</text>
</comment>
<dbReference type="InterPro" id="IPR036389">
    <property type="entry name" value="RNase_III_sf"/>
</dbReference>
<dbReference type="Proteomes" id="UP001378960">
    <property type="component" value="Unassembled WGS sequence"/>
</dbReference>
<dbReference type="SUPFAM" id="SSF69065">
    <property type="entry name" value="RNase III domain-like"/>
    <property type="match status" value="1"/>
</dbReference>
<dbReference type="EMBL" id="BTGB01000005">
    <property type="protein sequence ID" value="GMM47092.1"/>
    <property type="molecule type" value="Genomic_DNA"/>
</dbReference>
<feature type="compositionally biased region" description="Basic and acidic residues" evidence="1">
    <location>
        <begin position="389"/>
        <end position="398"/>
    </location>
</feature>
<name>A0AAV5R800_PICKL</name>
<feature type="region of interest" description="Disordered" evidence="1">
    <location>
        <begin position="566"/>
        <end position="619"/>
    </location>
</feature>
<dbReference type="GO" id="GO:0006396">
    <property type="term" value="P:RNA processing"/>
    <property type="evidence" value="ECO:0007669"/>
    <property type="project" value="InterPro"/>
</dbReference>